<dbReference type="Gene3D" id="3.10.450.50">
    <property type="match status" value="1"/>
</dbReference>
<reference evidence="1 2" key="1">
    <citation type="submission" date="2015-10" db="EMBL/GenBank/DDBJ databases">
        <title>Draft genome sequence of Streptomyces bungoensis DSM 41781, type strain for the species Streptomyces bungoensis.</title>
        <authorList>
            <person name="Ruckert C."/>
            <person name="Winkler A."/>
            <person name="Kalinowski J."/>
            <person name="Kampfer P."/>
            <person name="Glaeser S."/>
        </authorList>
    </citation>
    <scope>NUCLEOTIDE SEQUENCE [LARGE SCALE GENOMIC DNA]</scope>
    <source>
        <strain evidence="1 2">DSM 41781</strain>
    </source>
</reference>
<evidence type="ECO:0008006" key="3">
    <source>
        <dbReference type="Google" id="ProtNLM"/>
    </source>
</evidence>
<dbReference type="GO" id="GO:0030638">
    <property type="term" value="P:polyketide metabolic process"/>
    <property type="evidence" value="ECO:0007669"/>
    <property type="project" value="InterPro"/>
</dbReference>
<dbReference type="RefSeq" id="WP_061920673.1">
    <property type="nucleotide sequence ID" value="NZ_JBEYBH010000006.1"/>
</dbReference>
<comment type="caution">
    <text evidence="1">The sequence shown here is derived from an EMBL/GenBank/DDBJ whole genome shotgun (WGS) entry which is preliminary data.</text>
</comment>
<dbReference type="OrthoDB" id="129343at2"/>
<name>A0A101T4B1_9ACTN</name>
<organism evidence="1 2">
    <name type="scientific">Streptomyces bungoensis</name>
    <dbReference type="NCBI Taxonomy" id="285568"/>
    <lineage>
        <taxon>Bacteria</taxon>
        <taxon>Bacillati</taxon>
        <taxon>Actinomycetota</taxon>
        <taxon>Actinomycetes</taxon>
        <taxon>Kitasatosporales</taxon>
        <taxon>Streptomycetaceae</taxon>
        <taxon>Streptomyces</taxon>
    </lineage>
</organism>
<dbReference type="InterPro" id="IPR009959">
    <property type="entry name" value="Cyclase_SnoaL-like"/>
</dbReference>
<dbReference type="InterPro" id="IPR032710">
    <property type="entry name" value="NTF2-like_dom_sf"/>
</dbReference>
<dbReference type="PANTHER" id="PTHR38436:SF1">
    <property type="entry name" value="ESTER CYCLASE"/>
    <property type="match status" value="1"/>
</dbReference>
<dbReference type="SUPFAM" id="SSF54427">
    <property type="entry name" value="NTF2-like"/>
    <property type="match status" value="1"/>
</dbReference>
<dbReference type="Proteomes" id="UP000053024">
    <property type="component" value="Unassembled WGS sequence"/>
</dbReference>
<dbReference type="AlphaFoldDB" id="A0A101T4B1"/>
<keyword evidence="2" id="KW-1185">Reference proteome</keyword>
<protein>
    <recommendedName>
        <fullName evidence="3">SnoaL-like domain-containing protein</fullName>
    </recommendedName>
</protein>
<proteinExistence type="predicted"/>
<dbReference type="STRING" id="285568.AQJ66_13775"/>
<evidence type="ECO:0000313" key="2">
    <source>
        <dbReference type="Proteomes" id="UP000053024"/>
    </source>
</evidence>
<dbReference type="PANTHER" id="PTHR38436">
    <property type="entry name" value="POLYKETIDE CYCLASE SNOAL-LIKE DOMAIN"/>
    <property type="match status" value="1"/>
</dbReference>
<accession>A0A101T4B1</accession>
<evidence type="ECO:0000313" key="1">
    <source>
        <dbReference type="EMBL" id="KUN85567.1"/>
    </source>
</evidence>
<dbReference type="EMBL" id="LMWX01000019">
    <property type="protein sequence ID" value="KUN85567.1"/>
    <property type="molecule type" value="Genomic_DNA"/>
</dbReference>
<sequence length="144" mass="15649">MAQDTERFIRDLFSAWNNRDYEAIAESVAPDCTLVEEGSGRTLKGPEGFTRLARSLFDAMPDGTFTVDHLTAQGDTVVIEYTGDGTQTGDLILHAGTVPATGRHVTVHACDIYEVKDNKIQEARAYLDTGAIMAQLGLTERKGA</sequence>
<gene>
    <name evidence="1" type="ORF">AQJ66_13775</name>
</gene>
<dbReference type="Pfam" id="PF07366">
    <property type="entry name" value="SnoaL"/>
    <property type="match status" value="1"/>
</dbReference>